<accession>A0A0V1E502</accession>
<feature type="region of interest" description="Disordered" evidence="1">
    <location>
        <begin position="23"/>
        <end position="54"/>
    </location>
</feature>
<sequence>MSMRARTSIIEQFLTTRCTLNLHATGGQEGRTQGKDVIPPTSRGHPAGTRGDKASHLKFEGTSLNEQLYPGPKLQADLLGILLRFRRF</sequence>
<protein>
    <submittedName>
        <fullName evidence="2">Uncharacterized protein</fullName>
    </submittedName>
</protein>
<dbReference type="OrthoDB" id="5920040at2759"/>
<evidence type="ECO:0000256" key="1">
    <source>
        <dbReference type="SAM" id="MobiDB-lite"/>
    </source>
</evidence>
<evidence type="ECO:0000313" key="3">
    <source>
        <dbReference type="Proteomes" id="UP000054995"/>
    </source>
</evidence>
<organism evidence="2 3">
    <name type="scientific">Trichinella pseudospiralis</name>
    <name type="common">Parasitic roundworm</name>
    <dbReference type="NCBI Taxonomy" id="6337"/>
    <lineage>
        <taxon>Eukaryota</taxon>
        <taxon>Metazoa</taxon>
        <taxon>Ecdysozoa</taxon>
        <taxon>Nematoda</taxon>
        <taxon>Enoplea</taxon>
        <taxon>Dorylaimia</taxon>
        <taxon>Trichinellida</taxon>
        <taxon>Trichinellidae</taxon>
        <taxon>Trichinella</taxon>
    </lineage>
</organism>
<proteinExistence type="predicted"/>
<dbReference type="AlphaFoldDB" id="A0A0V1E502"/>
<dbReference type="Proteomes" id="UP000054995">
    <property type="component" value="Unassembled WGS sequence"/>
</dbReference>
<feature type="non-terminal residue" evidence="2">
    <location>
        <position position="88"/>
    </location>
</feature>
<gene>
    <name evidence="2" type="ORF">T4D_16729</name>
</gene>
<dbReference type="EMBL" id="JYDT01001148">
    <property type="protein sequence ID" value="KRY68921.1"/>
    <property type="molecule type" value="Genomic_DNA"/>
</dbReference>
<reference evidence="2 3" key="1">
    <citation type="submission" date="2015-01" db="EMBL/GenBank/DDBJ databases">
        <title>Evolution of Trichinella species and genotypes.</title>
        <authorList>
            <person name="Korhonen P.K."/>
            <person name="Edoardo P."/>
            <person name="Giuseppe L.R."/>
            <person name="Gasser R.B."/>
        </authorList>
    </citation>
    <scope>NUCLEOTIDE SEQUENCE [LARGE SCALE GENOMIC DNA]</scope>
    <source>
        <strain evidence="2">ISS470</strain>
    </source>
</reference>
<keyword evidence="3" id="KW-1185">Reference proteome</keyword>
<name>A0A0V1E502_TRIPS</name>
<comment type="caution">
    <text evidence="2">The sequence shown here is derived from an EMBL/GenBank/DDBJ whole genome shotgun (WGS) entry which is preliminary data.</text>
</comment>
<evidence type="ECO:0000313" key="2">
    <source>
        <dbReference type="EMBL" id="KRY68921.1"/>
    </source>
</evidence>